<keyword evidence="3" id="KW-0677">Repeat</keyword>
<dbReference type="PANTHER" id="PTHR24034">
    <property type="entry name" value="EGF-LIKE DOMAIN-CONTAINING PROTEIN"/>
    <property type="match status" value="1"/>
</dbReference>
<dbReference type="Pfam" id="PF12661">
    <property type="entry name" value="hEGF"/>
    <property type="match status" value="1"/>
</dbReference>
<comment type="caution">
    <text evidence="9">The sequence shown here is derived from an EMBL/GenBank/DDBJ whole genome shotgun (WGS) entry which is preliminary data.</text>
</comment>
<evidence type="ECO:0000256" key="6">
    <source>
        <dbReference type="PROSITE-ProRule" id="PRU00076"/>
    </source>
</evidence>
<dbReference type="SMART" id="SM00179">
    <property type="entry name" value="EGF_CA"/>
    <property type="match status" value="5"/>
</dbReference>
<organism evidence="9 10">
    <name type="scientific">Mytilus edulis</name>
    <name type="common">Blue mussel</name>
    <dbReference type="NCBI Taxonomy" id="6550"/>
    <lineage>
        <taxon>Eukaryota</taxon>
        <taxon>Metazoa</taxon>
        <taxon>Spiralia</taxon>
        <taxon>Lophotrochozoa</taxon>
        <taxon>Mollusca</taxon>
        <taxon>Bivalvia</taxon>
        <taxon>Autobranchia</taxon>
        <taxon>Pteriomorphia</taxon>
        <taxon>Mytilida</taxon>
        <taxon>Mytiloidea</taxon>
        <taxon>Mytilidae</taxon>
        <taxon>Mytilinae</taxon>
        <taxon>Mytilus</taxon>
    </lineage>
</organism>
<sequence>MLFVGVIAVVLMSQVSATTNCEQFCKHLSSHHLRYENCLWDCGVVDDCKKCEAPRCEDKPDVCNAATEKCRDTDNGRVCDCKDGFEKKDGQCVDIDECATKQDTCDRSKQICENLPGSFKCTYCPDGKVPVNNECIVKTCDHVQCKDNEVCVNIGGPKCQCAAGYYSTENGCKDIDECATKQDNCDRSKQICENLPGSFKCTYCPAGKVPVNNECIVKTCHHVKCGEHQECKETINGPKCECVNGHYYTVNGCKVKTCAHHTCKDNQVCKNTDYGPKCECQQGYYYHENACKASTKCPHVKCRYNEYCYKKTGKCYRKYRH</sequence>
<dbReference type="EMBL" id="CAJPWZ010002400">
    <property type="protein sequence ID" value="CAG2237696.1"/>
    <property type="molecule type" value="Genomic_DNA"/>
</dbReference>
<protein>
    <recommendedName>
        <fullName evidence="8">EGF-like domain-containing protein</fullName>
    </recommendedName>
</protein>
<dbReference type="SUPFAM" id="SSF57196">
    <property type="entry name" value="EGF/Laminin"/>
    <property type="match status" value="1"/>
</dbReference>
<dbReference type="InterPro" id="IPR001881">
    <property type="entry name" value="EGF-like_Ca-bd_dom"/>
</dbReference>
<comment type="caution">
    <text evidence="6">Lacks conserved residue(s) required for the propagation of feature annotation.</text>
</comment>
<dbReference type="SMART" id="SM00181">
    <property type="entry name" value="EGF"/>
    <property type="match status" value="6"/>
</dbReference>
<proteinExistence type="predicted"/>
<keyword evidence="1 6" id="KW-0245">EGF-like domain</keyword>
<dbReference type="Gene3D" id="2.10.25.10">
    <property type="entry name" value="Laminin"/>
    <property type="match status" value="3"/>
</dbReference>
<feature type="chain" id="PRO_5035894646" description="EGF-like domain-containing protein" evidence="7">
    <location>
        <begin position="18"/>
        <end position="321"/>
    </location>
</feature>
<dbReference type="PANTHER" id="PTHR24034:SF209">
    <property type="entry name" value="EGF-LIKE DOMAIN-CONTAINING PROTEIN"/>
    <property type="match status" value="1"/>
</dbReference>
<evidence type="ECO:0000256" key="5">
    <source>
        <dbReference type="ARBA" id="ARBA00023180"/>
    </source>
</evidence>
<dbReference type="PROSITE" id="PS50026">
    <property type="entry name" value="EGF_3"/>
    <property type="match status" value="1"/>
</dbReference>
<dbReference type="InterPro" id="IPR013032">
    <property type="entry name" value="EGF-like_CS"/>
</dbReference>
<dbReference type="InterPro" id="IPR000742">
    <property type="entry name" value="EGF"/>
</dbReference>
<evidence type="ECO:0000256" key="4">
    <source>
        <dbReference type="ARBA" id="ARBA00023157"/>
    </source>
</evidence>
<keyword evidence="2 7" id="KW-0732">Signal</keyword>
<dbReference type="InterPro" id="IPR018097">
    <property type="entry name" value="EGF_Ca-bd_CS"/>
</dbReference>
<dbReference type="SUPFAM" id="SSF57184">
    <property type="entry name" value="Growth factor receptor domain"/>
    <property type="match status" value="1"/>
</dbReference>
<accession>A0A8S3UA14</accession>
<reference evidence="9" key="1">
    <citation type="submission" date="2021-03" db="EMBL/GenBank/DDBJ databases">
        <authorList>
            <person name="Bekaert M."/>
        </authorList>
    </citation>
    <scope>NUCLEOTIDE SEQUENCE</scope>
</reference>
<feature type="domain" description="EGF-like" evidence="8">
    <location>
        <begin position="254"/>
        <end position="292"/>
    </location>
</feature>
<evidence type="ECO:0000259" key="8">
    <source>
        <dbReference type="PROSITE" id="PS50026"/>
    </source>
</evidence>
<dbReference type="InterPro" id="IPR050751">
    <property type="entry name" value="ECM_structural_protein"/>
</dbReference>
<dbReference type="InterPro" id="IPR049883">
    <property type="entry name" value="NOTCH1_EGF-like"/>
</dbReference>
<evidence type="ECO:0000313" key="10">
    <source>
        <dbReference type="Proteomes" id="UP000683360"/>
    </source>
</evidence>
<dbReference type="PROSITE" id="PS01186">
    <property type="entry name" value="EGF_2"/>
    <property type="match status" value="2"/>
</dbReference>
<dbReference type="PROSITE" id="PS01187">
    <property type="entry name" value="EGF_CA"/>
    <property type="match status" value="2"/>
</dbReference>
<gene>
    <name evidence="9" type="ORF">MEDL_50124</name>
</gene>
<name>A0A8S3UA14_MYTED</name>
<keyword evidence="4" id="KW-1015">Disulfide bond</keyword>
<dbReference type="Pfam" id="PF07645">
    <property type="entry name" value="EGF_CA"/>
    <property type="match status" value="2"/>
</dbReference>
<feature type="signal peptide" evidence="7">
    <location>
        <begin position="1"/>
        <end position="17"/>
    </location>
</feature>
<dbReference type="Proteomes" id="UP000683360">
    <property type="component" value="Unassembled WGS sequence"/>
</dbReference>
<dbReference type="OrthoDB" id="4062651at2759"/>
<dbReference type="GO" id="GO:0005509">
    <property type="term" value="F:calcium ion binding"/>
    <property type="evidence" value="ECO:0007669"/>
    <property type="project" value="InterPro"/>
</dbReference>
<keyword evidence="10" id="KW-1185">Reference proteome</keyword>
<dbReference type="InterPro" id="IPR009030">
    <property type="entry name" value="Growth_fac_rcpt_cys_sf"/>
</dbReference>
<evidence type="ECO:0000256" key="2">
    <source>
        <dbReference type="ARBA" id="ARBA00022729"/>
    </source>
</evidence>
<evidence type="ECO:0000256" key="7">
    <source>
        <dbReference type="SAM" id="SignalP"/>
    </source>
</evidence>
<evidence type="ECO:0000256" key="3">
    <source>
        <dbReference type="ARBA" id="ARBA00022737"/>
    </source>
</evidence>
<evidence type="ECO:0000313" key="9">
    <source>
        <dbReference type="EMBL" id="CAG2237696.1"/>
    </source>
</evidence>
<dbReference type="AlphaFoldDB" id="A0A8S3UA14"/>
<evidence type="ECO:0000256" key="1">
    <source>
        <dbReference type="ARBA" id="ARBA00022536"/>
    </source>
</evidence>
<keyword evidence="5" id="KW-0325">Glycoprotein</keyword>